<accession>A0A164VPB4</accession>
<evidence type="ECO:0000313" key="2">
    <source>
        <dbReference type="EMBL" id="KZS94335.1"/>
    </source>
</evidence>
<reference evidence="2 3" key="1">
    <citation type="journal article" date="2016" name="Mol. Biol. Evol.">
        <title>Comparative Genomics of Early-Diverging Mushroom-Forming Fungi Provides Insights into the Origins of Lignocellulose Decay Capabilities.</title>
        <authorList>
            <person name="Nagy L.G."/>
            <person name="Riley R."/>
            <person name="Tritt A."/>
            <person name="Adam C."/>
            <person name="Daum C."/>
            <person name="Floudas D."/>
            <person name="Sun H."/>
            <person name="Yadav J.S."/>
            <person name="Pangilinan J."/>
            <person name="Larsson K.H."/>
            <person name="Matsuura K."/>
            <person name="Barry K."/>
            <person name="Labutti K."/>
            <person name="Kuo R."/>
            <person name="Ohm R.A."/>
            <person name="Bhattacharya S.S."/>
            <person name="Shirouzu T."/>
            <person name="Yoshinaga Y."/>
            <person name="Martin F.M."/>
            <person name="Grigoriev I.V."/>
            <person name="Hibbett D.S."/>
        </authorList>
    </citation>
    <scope>NUCLEOTIDE SEQUENCE [LARGE SCALE GENOMIC DNA]</scope>
    <source>
        <strain evidence="2 3">HHB9708</strain>
    </source>
</reference>
<feature type="region of interest" description="Disordered" evidence="1">
    <location>
        <begin position="64"/>
        <end position="128"/>
    </location>
</feature>
<feature type="region of interest" description="Disordered" evidence="1">
    <location>
        <begin position="156"/>
        <end position="225"/>
    </location>
</feature>
<feature type="compositionally biased region" description="Basic and acidic residues" evidence="1">
    <location>
        <begin position="198"/>
        <end position="209"/>
    </location>
</feature>
<feature type="region of interest" description="Disordered" evidence="1">
    <location>
        <begin position="300"/>
        <end position="335"/>
    </location>
</feature>
<dbReference type="PANTHER" id="PTHR15410">
    <property type="entry name" value="HIRA-INTERACTING PROTEIN 3"/>
    <property type="match status" value="1"/>
</dbReference>
<name>A0A164VPB4_9AGAM</name>
<evidence type="ECO:0000256" key="1">
    <source>
        <dbReference type="SAM" id="MobiDB-lite"/>
    </source>
</evidence>
<evidence type="ECO:0008006" key="4">
    <source>
        <dbReference type="Google" id="ProtNLM"/>
    </source>
</evidence>
<organism evidence="2 3">
    <name type="scientific">Sistotremastrum niveocremeum HHB9708</name>
    <dbReference type="NCBI Taxonomy" id="1314777"/>
    <lineage>
        <taxon>Eukaryota</taxon>
        <taxon>Fungi</taxon>
        <taxon>Dikarya</taxon>
        <taxon>Basidiomycota</taxon>
        <taxon>Agaricomycotina</taxon>
        <taxon>Agaricomycetes</taxon>
        <taxon>Sistotremastrales</taxon>
        <taxon>Sistotremastraceae</taxon>
        <taxon>Sertulicium</taxon>
        <taxon>Sertulicium niveocremeum</taxon>
    </lineage>
</organism>
<dbReference type="AlphaFoldDB" id="A0A164VPB4"/>
<protein>
    <recommendedName>
        <fullName evidence="4">DEK C-terminal domain-containing protein</fullName>
    </recommendedName>
</protein>
<dbReference type="EMBL" id="KV419404">
    <property type="protein sequence ID" value="KZS94335.1"/>
    <property type="molecule type" value="Genomic_DNA"/>
</dbReference>
<evidence type="ECO:0000313" key="3">
    <source>
        <dbReference type="Proteomes" id="UP000076722"/>
    </source>
</evidence>
<sequence length="356" mass="40051">MSDIDQDRVASIVRRIVRDAMKMDKLGDLTPKSVRALAEKEMSLEAGALLELKTFVSNIIQTVINGPDNPDEEPEEIKPRSKKAAKAKSTDVGSKGDKKKARRRSRDEVDSLMLPLPKTLLQPRSPVNPMRKLHSLLAPRRRKMLQVQVHIARSPMRLMKDSGSELSVLIDEPPKKRKSKSKASSKKKPERRTSTSSHTRDSGSEDSKKPKGAKSAKSKEPLDKDEEQLKKLKSFVLACGVRKVWAKEFKDIRSTRQQIAHVKRILADLGMNGRLSLNQAKQIKEQRELMKDLEAVQEYDRLRGSGGKGTRSAEMKETPKEKVETSDEEEEPEVALKKSRIATNRALMACLDSESD</sequence>
<dbReference type="Proteomes" id="UP000076722">
    <property type="component" value="Unassembled WGS sequence"/>
</dbReference>
<keyword evidence="3" id="KW-1185">Reference proteome</keyword>
<dbReference type="InterPro" id="IPR037647">
    <property type="entry name" value="HIRIP3"/>
</dbReference>
<dbReference type="OrthoDB" id="552755at2759"/>
<dbReference type="GO" id="GO:0005634">
    <property type="term" value="C:nucleus"/>
    <property type="evidence" value="ECO:0007669"/>
    <property type="project" value="TreeGrafter"/>
</dbReference>
<dbReference type="PANTHER" id="PTHR15410:SF2">
    <property type="entry name" value="HIRA-INTERACTING PROTEIN 3"/>
    <property type="match status" value="1"/>
</dbReference>
<dbReference type="STRING" id="1314777.A0A164VPB4"/>
<feature type="compositionally biased region" description="Basic and acidic residues" evidence="1">
    <location>
        <begin position="311"/>
        <end position="325"/>
    </location>
</feature>
<proteinExistence type="predicted"/>
<feature type="compositionally biased region" description="Basic residues" evidence="1">
    <location>
        <begin position="175"/>
        <end position="190"/>
    </location>
</feature>
<gene>
    <name evidence="2" type="ORF">SISNIDRAFT_38041</name>
</gene>